<keyword evidence="2" id="KW-1185">Reference proteome</keyword>
<name>A0AAV2K087_KNICA</name>
<evidence type="ECO:0000313" key="1">
    <source>
        <dbReference type="EMBL" id="CAL1583228.1"/>
    </source>
</evidence>
<gene>
    <name evidence="1" type="ORF">KC01_LOCUS13722</name>
</gene>
<evidence type="ECO:0000313" key="2">
    <source>
        <dbReference type="Proteomes" id="UP001497482"/>
    </source>
</evidence>
<dbReference type="Proteomes" id="UP001497482">
    <property type="component" value="Chromosome 16"/>
</dbReference>
<protein>
    <submittedName>
        <fullName evidence="1">Uncharacterized protein</fullName>
    </submittedName>
</protein>
<reference evidence="1 2" key="1">
    <citation type="submission" date="2024-04" db="EMBL/GenBank/DDBJ databases">
        <authorList>
            <person name="Waldvogel A.-M."/>
            <person name="Schoenle A."/>
        </authorList>
    </citation>
    <scope>NUCLEOTIDE SEQUENCE [LARGE SCALE GENOMIC DNA]</scope>
</reference>
<dbReference type="AlphaFoldDB" id="A0AAV2K087"/>
<dbReference type="EMBL" id="OZ035838">
    <property type="protein sequence ID" value="CAL1583228.1"/>
    <property type="molecule type" value="Genomic_DNA"/>
</dbReference>
<proteinExistence type="predicted"/>
<sequence>MVFIREKVYGLRRRRALRGKSVPQYAALEPQGAGLMLASEKPFTFTHRDGAPIQLGLEPMEQEKTEEEVCRHERRRSVVMRGGGLSSWEEVCRHERRRSVVMRSVVMRGGLSSWEEEVCRHRRRSVVMRGGGLSSWEEVCRHERRRSVVMRSVVMRGGLSS</sequence>
<accession>A0AAV2K087</accession>
<organism evidence="1 2">
    <name type="scientific">Knipowitschia caucasica</name>
    <name type="common">Caucasian dwarf goby</name>
    <name type="synonym">Pomatoschistus caucasicus</name>
    <dbReference type="NCBI Taxonomy" id="637954"/>
    <lineage>
        <taxon>Eukaryota</taxon>
        <taxon>Metazoa</taxon>
        <taxon>Chordata</taxon>
        <taxon>Craniata</taxon>
        <taxon>Vertebrata</taxon>
        <taxon>Euteleostomi</taxon>
        <taxon>Actinopterygii</taxon>
        <taxon>Neopterygii</taxon>
        <taxon>Teleostei</taxon>
        <taxon>Neoteleostei</taxon>
        <taxon>Acanthomorphata</taxon>
        <taxon>Gobiaria</taxon>
        <taxon>Gobiiformes</taxon>
        <taxon>Gobioidei</taxon>
        <taxon>Gobiidae</taxon>
        <taxon>Gobiinae</taxon>
        <taxon>Knipowitschia</taxon>
    </lineage>
</organism>